<dbReference type="AlphaFoldDB" id="E4NHK4"/>
<evidence type="ECO:0008006" key="5">
    <source>
        <dbReference type="Google" id="ProtNLM"/>
    </source>
</evidence>
<protein>
    <recommendedName>
        <fullName evidence="5">RES domain-containing protein</fullName>
    </recommendedName>
</protein>
<dbReference type="Proteomes" id="UP000007076">
    <property type="component" value="Chromosome"/>
</dbReference>
<evidence type="ECO:0000313" key="3">
    <source>
        <dbReference type="EMBL" id="BAJ30984.1"/>
    </source>
</evidence>
<dbReference type="eggNOG" id="ENOG5031E1X">
    <property type="taxonomic scope" value="Bacteria"/>
</dbReference>
<gene>
    <name evidence="3" type="ordered locus">KSE_52070</name>
</gene>
<dbReference type="EMBL" id="AP010968">
    <property type="protein sequence ID" value="BAJ30984.1"/>
    <property type="molecule type" value="Genomic_DNA"/>
</dbReference>
<feature type="domain" description="HEPN/RES N-terminal" evidence="2">
    <location>
        <begin position="41"/>
        <end position="164"/>
    </location>
</feature>
<dbReference type="STRING" id="452652.KSE_52070"/>
<reference evidence="3 4" key="1">
    <citation type="journal article" date="2010" name="DNA Res.">
        <title>Genome sequence of Kitasatospora setae NBRC 14216T: an evolutionary snapshot of the family Streptomycetaceae.</title>
        <authorList>
            <person name="Ichikawa N."/>
            <person name="Oguchi A."/>
            <person name="Ikeda H."/>
            <person name="Ishikawa J."/>
            <person name="Kitani S."/>
            <person name="Watanabe Y."/>
            <person name="Nakamura S."/>
            <person name="Katano Y."/>
            <person name="Kishi E."/>
            <person name="Sasagawa M."/>
            <person name="Ankai A."/>
            <person name="Fukui S."/>
            <person name="Hashimoto Y."/>
            <person name="Kamata S."/>
            <person name="Otoguro M."/>
            <person name="Tanikawa S."/>
            <person name="Nihira T."/>
            <person name="Horinouchi S."/>
            <person name="Ohnishi Y."/>
            <person name="Hayakawa M."/>
            <person name="Kuzuyama T."/>
            <person name="Arisawa A."/>
            <person name="Nomoto F."/>
            <person name="Miura H."/>
            <person name="Takahashi Y."/>
            <person name="Fujita N."/>
        </authorList>
    </citation>
    <scope>NUCLEOTIDE SEQUENCE [LARGE SCALE GENOMIC DNA]</scope>
    <source>
        <strain evidence="4">ATCC 33774 / DSM 43861 / JCM 3304 / KCC A-0304 / NBRC 14216 / KM-6054</strain>
    </source>
</reference>
<dbReference type="RefSeq" id="WP_014138282.1">
    <property type="nucleotide sequence ID" value="NC_016109.1"/>
</dbReference>
<evidence type="ECO:0000259" key="2">
    <source>
        <dbReference type="Pfam" id="PF18870"/>
    </source>
</evidence>
<name>E4NHK4_KITSK</name>
<dbReference type="KEGG" id="ksk:KSE_52070"/>
<organism evidence="3 4">
    <name type="scientific">Kitasatospora setae (strain ATCC 33774 / DSM 43861 / JCM 3304 / KCC A-0304 / NBRC 14216 / KM-6054)</name>
    <name type="common">Streptomyces setae</name>
    <dbReference type="NCBI Taxonomy" id="452652"/>
    <lineage>
        <taxon>Bacteria</taxon>
        <taxon>Bacillati</taxon>
        <taxon>Actinomycetota</taxon>
        <taxon>Actinomycetes</taxon>
        <taxon>Kitasatosporales</taxon>
        <taxon>Streptomycetaceae</taxon>
        <taxon>Kitasatospora</taxon>
    </lineage>
</organism>
<dbReference type="Pfam" id="PF08808">
    <property type="entry name" value="RES"/>
    <property type="match status" value="1"/>
</dbReference>
<feature type="domain" description="RES" evidence="1">
    <location>
        <begin position="227"/>
        <end position="366"/>
    </location>
</feature>
<dbReference type="InterPro" id="IPR041206">
    <property type="entry name" value="HEPN/RES_NTD1"/>
</dbReference>
<proteinExistence type="predicted"/>
<evidence type="ECO:0000259" key="1">
    <source>
        <dbReference type="Pfam" id="PF08808"/>
    </source>
</evidence>
<dbReference type="HOGENOM" id="CLU_042379_1_0_11"/>
<dbReference type="Pfam" id="PF18870">
    <property type="entry name" value="HEPN_RES_NTD1"/>
    <property type="match status" value="1"/>
</dbReference>
<keyword evidence="4" id="KW-1185">Reference proteome</keyword>
<dbReference type="InterPro" id="IPR014914">
    <property type="entry name" value="RES_dom"/>
</dbReference>
<evidence type="ECO:0000313" key="4">
    <source>
        <dbReference type="Proteomes" id="UP000007076"/>
    </source>
</evidence>
<sequence>MGMAKNQQIAEWEQGWSFSDGYVCANCVNDDALKATIKAKEQPDEQCNFCESSPAAELDVLVAAFVAGINTEYGDADNEGVWYDGREGGYQAPTIDTWDLVGNFSDVFCDNEDLIEAMRGAVEDRTWVDLYYAHDSPDEALSAAWESFCHEVQYKTRYVFWLRDDINEEKLWAGEVPAGVILDHIGALIQKLDLLRELPAGREFWRALPHEDREVTWGAGRLGTVPQKLANQANRMSPAGIPMFYGSDDAETAVQEAIVRTTSRWATSGSFALSQPCTVVDFTKLPDIPSMFDMERSDIRRPLMFLYDFVEILRKPVRQAYEQVDYVPTQVVTEYLLRIFGGGTLVSGLMYNSALTKRPCVVLDVPNENCVEQSDGWNLKPLTLGLVANSMQTWQIGKVASPAAEE</sequence>
<accession>E4NHK4</accession>